<feature type="domain" description="TonB-dependent receptor-like beta-barrel" evidence="14">
    <location>
        <begin position="230"/>
        <end position="683"/>
    </location>
</feature>
<dbReference type="SUPFAM" id="SSF56935">
    <property type="entry name" value="Porins"/>
    <property type="match status" value="1"/>
</dbReference>
<evidence type="ECO:0000256" key="8">
    <source>
        <dbReference type="ARBA" id="ARBA00023136"/>
    </source>
</evidence>
<gene>
    <name evidence="16" type="ORF">QEZ41_05195</name>
</gene>
<feature type="domain" description="TonB-dependent receptor plug" evidence="15">
    <location>
        <begin position="49"/>
        <end position="156"/>
    </location>
</feature>
<evidence type="ECO:0000256" key="11">
    <source>
        <dbReference type="PROSITE-ProRule" id="PRU01360"/>
    </source>
</evidence>
<comment type="similarity">
    <text evidence="2">Belongs to the TonB-dependent receptor family. Hemoglobin/haptoglobin binding protein subfamily.</text>
</comment>
<dbReference type="Gene3D" id="2.40.170.20">
    <property type="entry name" value="TonB-dependent receptor, beta-barrel domain"/>
    <property type="match status" value="1"/>
</dbReference>
<dbReference type="Pfam" id="PF00593">
    <property type="entry name" value="TonB_dep_Rec_b-barrel"/>
    <property type="match status" value="1"/>
</dbReference>
<keyword evidence="10 11" id="KW-0998">Cell outer membrane</keyword>
<evidence type="ECO:0000256" key="2">
    <source>
        <dbReference type="ARBA" id="ARBA00008143"/>
    </source>
</evidence>
<keyword evidence="5 11" id="KW-0812">Transmembrane</keyword>
<keyword evidence="4 11" id="KW-1134">Transmembrane beta strand</keyword>
<keyword evidence="3 11" id="KW-0813">Transport</keyword>
<dbReference type="InterPro" id="IPR036942">
    <property type="entry name" value="Beta-barrel_TonB_sf"/>
</dbReference>
<feature type="signal peptide" evidence="13">
    <location>
        <begin position="1"/>
        <end position="23"/>
    </location>
</feature>
<evidence type="ECO:0000256" key="5">
    <source>
        <dbReference type="ARBA" id="ARBA00022692"/>
    </source>
</evidence>
<dbReference type="PANTHER" id="PTHR30069:SF29">
    <property type="entry name" value="HEMOGLOBIN AND HEMOGLOBIN-HAPTOGLOBIN-BINDING PROTEIN 1-RELATED"/>
    <property type="match status" value="1"/>
</dbReference>
<organism evidence="16 17">
    <name type="scientific">Thiopseudomonas acetoxidans</name>
    <dbReference type="NCBI Taxonomy" id="3041622"/>
    <lineage>
        <taxon>Bacteria</taxon>
        <taxon>Pseudomonadati</taxon>
        <taxon>Pseudomonadota</taxon>
        <taxon>Gammaproteobacteria</taxon>
        <taxon>Pseudomonadales</taxon>
        <taxon>Pseudomonadaceae</taxon>
        <taxon>Thiopseudomonas</taxon>
    </lineage>
</organism>
<dbReference type="Gene3D" id="2.170.130.10">
    <property type="entry name" value="TonB-dependent receptor, plug domain"/>
    <property type="match status" value="1"/>
</dbReference>
<name>A0ABT7SNB7_9GAMM</name>
<comment type="subcellular location">
    <subcellularLocation>
        <location evidence="1 11">Cell outer membrane</location>
        <topology evidence="1 11">Multi-pass membrane protein</topology>
    </subcellularLocation>
</comment>
<evidence type="ECO:0000259" key="14">
    <source>
        <dbReference type="Pfam" id="PF00593"/>
    </source>
</evidence>
<evidence type="ECO:0000256" key="4">
    <source>
        <dbReference type="ARBA" id="ARBA00022452"/>
    </source>
</evidence>
<keyword evidence="6 13" id="KW-0732">Signal</keyword>
<evidence type="ECO:0000256" key="3">
    <source>
        <dbReference type="ARBA" id="ARBA00022448"/>
    </source>
</evidence>
<comment type="caution">
    <text evidence="16">The sequence shown here is derived from an EMBL/GenBank/DDBJ whole genome shotgun (WGS) entry which is preliminary data.</text>
</comment>
<dbReference type="PANTHER" id="PTHR30069">
    <property type="entry name" value="TONB-DEPENDENT OUTER MEMBRANE RECEPTOR"/>
    <property type="match status" value="1"/>
</dbReference>
<dbReference type="InterPro" id="IPR012910">
    <property type="entry name" value="Plug_dom"/>
</dbReference>
<evidence type="ECO:0000313" key="16">
    <source>
        <dbReference type="EMBL" id="MDM7857671.1"/>
    </source>
</evidence>
<keyword evidence="17" id="KW-1185">Reference proteome</keyword>
<dbReference type="RefSeq" id="WP_289410329.1">
    <property type="nucleotide sequence ID" value="NZ_JAUCDY010000004.1"/>
</dbReference>
<reference evidence="16 17" key="1">
    <citation type="submission" date="2023-06" db="EMBL/GenBank/DDBJ databases">
        <title>Thiopseudomonas sp. CY1220 draft genome sequence.</title>
        <authorList>
            <person name="Zhao G."/>
            <person name="An M."/>
        </authorList>
    </citation>
    <scope>NUCLEOTIDE SEQUENCE [LARGE SCALE GENOMIC DNA]</scope>
    <source>
        <strain evidence="16 17">CY1220</strain>
    </source>
</reference>
<evidence type="ECO:0000256" key="1">
    <source>
        <dbReference type="ARBA" id="ARBA00004571"/>
    </source>
</evidence>
<evidence type="ECO:0000256" key="6">
    <source>
        <dbReference type="ARBA" id="ARBA00022729"/>
    </source>
</evidence>
<dbReference type="Pfam" id="PF07715">
    <property type="entry name" value="Plug"/>
    <property type="match status" value="1"/>
</dbReference>
<protein>
    <submittedName>
        <fullName evidence="16">TonB-dependent receptor</fullName>
    </submittedName>
</protein>
<evidence type="ECO:0000256" key="12">
    <source>
        <dbReference type="RuleBase" id="RU003357"/>
    </source>
</evidence>
<sequence>MLLLSRKHLVLPVAMLCINLSLASEEQPYKLKTVTTYSSAITDRFDSAQQNPSSSTFISGENIDDQHAKNIQEILRGIPGITSDLYGDGDGVKIKIRGIENQRFFGEQPGVAIVIDGVPIFERTGKVNIDLDNIESIRVVKGGASYLYGEDALAGAVIITTKGAKDKNDISLGYEQGSFGYNKELLSANFSQSILSGRFQYSKRETDGYHYLSNRDSETYFLNLNLNLSDNSTLKFNYEGIDRFREGDGFVSGKTQAKIDPKAKDANRGYTRNTDADLKRFNLTYSHNFSDTGNVSLVGYQFKDKTSYWSAPVRFDGLGKPVPNSNYNAYAEINNYEQTQRGAKLEVKESFGNLAVLGGLDFREDSFDDIAVAKQDYKNSPSFFSPVVRQGTINSQYTRTERTKAAYSELKYGLTDFTTLTANYRFDHIVLNDTNELNLKKRKSNFDISSWRLGIDQSLTDRTAVYAGVSTGFRTPALSQLSTNNKLNPEHTRNYEIGLRSEQSLLGWNTSINSSIFHMRRKDFITSTVGQNVSAQAASDMMYDNIGDVVSQGLELALSTDIKHQLSFDLAYTYLDSYYKRYDDFYLALGNARGAKVNGYSSLTNPNTQVYFQHYNNKNNQVPRTPKHSANFRTHWHPYKDLYFTAEADYKSSSYADEINQEKIKQRTLLNLVANYKRDVRLFRAVDSTVTAFVKLENVTNKKYYRTAYGAQDSAGIDGNYDGVYNSEDLSIIVDPGRTWSAGVSVRF</sequence>
<dbReference type="Proteomes" id="UP001241056">
    <property type="component" value="Unassembled WGS sequence"/>
</dbReference>
<dbReference type="InterPro" id="IPR039426">
    <property type="entry name" value="TonB-dep_rcpt-like"/>
</dbReference>
<evidence type="ECO:0000256" key="10">
    <source>
        <dbReference type="ARBA" id="ARBA00023237"/>
    </source>
</evidence>
<proteinExistence type="inferred from homology"/>
<evidence type="ECO:0000259" key="15">
    <source>
        <dbReference type="Pfam" id="PF07715"/>
    </source>
</evidence>
<evidence type="ECO:0000256" key="13">
    <source>
        <dbReference type="SAM" id="SignalP"/>
    </source>
</evidence>
<evidence type="ECO:0000256" key="7">
    <source>
        <dbReference type="ARBA" id="ARBA00023077"/>
    </source>
</evidence>
<accession>A0ABT7SNB7</accession>
<evidence type="ECO:0000313" key="17">
    <source>
        <dbReference type="Proteomes" id="UP001241056"/>
    </source>
</evidence>
<feature type="chain" id="PRO_5045958909" evidence="13">
    <location>
        <begin position="24"/>
        <end position="748"/>
    </location>
</feature>
<keyword evidence="7 12" id="KW-0798">TonB box</keyword>
<keyword evidence="9 16" id="KW-0675">Receptor</keyword>
<keyword evidence="8 11" id="KW-0472">Membrane</keyword>
<evidence type="ECO:0000256" key="9">
    <source>
        <dbReference type="ARBA" id="ARBA00023170"/>
    </source>
</evidence>
<dbReference type="InterPro" id="IPR000531">
    <property type="entry name" value="Beta-barrel_TonB"/>
</dbReference>
<dbReference type="CDD" id="cd01347">
    <property type="entry name" value="ligand_gated_channel"/>
    <property type="match status" value="1"/>
</dbReference>
<dbReference type="PROSITE" id="PS52016">
    <property type="entry name" value="TONB_DEPENDENT_REC_3"/>
    <property type="match status" value="1"/>
</dbReference>
<dbReference type="InterPro" id="IPR037066">
    <property type="entry name" value="Plug_dom_sf"/>
</dbReference>
<dbReference type="EMBL" id="JAUCDY010000004">
    <property type="protein sequence ID" value="MDM7857671.1"/>
    <property type="molecule type" value="Genomic_DNA"/>
</dbReference>